<evidence type="ECO:0000256" key="1">
    <source>
        <dbReference type="SAM" id="Phobius"/>
    </source>
</evidence>
<gene>
    <name evidence="3" type="ORF">ACFQY0_03815</name>
</gene>
<organism evidence="3 4">
    <name type="scientific">Haloferula chungangensis</name>
    <dbReference type="NCBI Taxonomy" id="1048331"/>
    <lineage>
        <taxon>Bacteria</taxon>
        <taxon>Pseudomonadati</taxon>
        <taxon>Verrucomicrobiota</taxon>
        <taxon>Verrucomicrobiia</taxon>
        <taxon>Verrucomicrobiales</taxon>
        <taxon>Verrucomicrobiaceae</taxon>
        <taxon>Haloferula</taxon>
    </lineage>
</organism>
<name>A0ABW2L1S2_9BACT</name>
<feature type="transmembrane region" description="Helical" evidence="1">
    <location>
        <begin position="119"/>
        <end position="137"/>
    </location>
</feature>
<dbReference type="PANTHER" id="PTHR42709:SF11">
    <property type="entry name" value="DEDA FAMILY PROTEIN"/>
    <property type="match status" value="1"/>
</dbReference>
<feature type="domain" description="VTT" evidence="2">
    <location>
        <begin position="49"/>
        <end position="170"/>
    </location>
</feature>
<protein>
    <submittedName>
        <fullName evidence="3">YqaA family protein</fullName>
    </submittedName>
</protein>
<keyword evidence="1" id="KW-1133">Transmembrane helix</keyword>
<dbReference type="Pfam" id="PF09335">
    <property type="entry name" value="VTT_dom"/>
    <property type="match status" value="1"/>
</dbReference>
<reference evidence="4" key="1">
    <citation type="journal article" date="2019" name="Int. J. Syst. Evol. Microbiol.">
        <title>The Global Catalogue of Microorganisms (GCM) 10K type strain sequencing project: providing services to taxonomists for standard genome sequencing and annotation.</title>
        <authorList>
            <consortium name="The Broad Institute Genomics Platform"/>
            <consortium name="The Broad Institute Genome Sequencing Center for Infectious Disease"/>
            <person name="Wu L."/>
            <person name="Ma J."/>
        </authorList>
    </citation>
    <scope>NUCLEOTIDE SEQUENCE [LARGE SCALE GENOMIC DNA]</scope>
    <source>
        <strain evidence="4">CGMCC 4.1467</strain>
    </source>
</reference>
<dbReference type="PANTHER" id="PTHR42709">
    <property type="entry name" value="ALKALINE PHOSPHATASE LIKE PROTEIN"/>
    <property type="match status" value="1"/>
</dbReference>
<evidence type="ECO:0000313" key="3">
    <source>
        <dbReference type="EMBL" id="MFC7336292.1"/>
    </source>
</evidence>
<evidence type="ECO:0000313" key="4">
    <source>
        <dbReference type="Proteomes" id="UP001596472"/>
    </source>
</evidence>
<keyword evidence="1" id="KW-0472">Membrane</keyword>
<proteinExistence type="predicted"/>
<dbReference type="InterPro" id="IPR032816">
    <property type="entry name" value="VTT_dom"/>
</dbReference>
<evidence type="ECO:0000259" key="2">
    <source>
        <dbReference type="Pfam" id="PF09335"/>
    </source>
</evidence>
<dbReference type="Proteomes" id="UP001596472">
    <property type="component" value="Unassembled WGS sequence"/>
</dbReference>
<comment type="caution">
    <text evidence="3">The sequence shown here is derived from an EMBL/GenBank/DDBJ whole genome shotgun (WGS) entry which is preliminary data.</text>
</comment>
<accession>A0ABW2L1S2</accession>
<feature type="transmembrane region" description="Helical" evidence="1">
    <location>
        <begin position="149"/>
        <end position="172"/>
    </location>
</feature>
<keyword evidence="1" id="KW-0812">Transmembrane</keyword>
<sequence>MNEALPETEVKPGAIRRLYNWTISWADRPGGTWALFLIAFVESSFFPIPPDVLLLALCFGAREKWAKYALVCTAGSVLGGILGWTIGWGLADSVAKPLLTLFDPSGHTQLKIQDWYAEYGFYGILLAAITPIPYKVFTIASGMFHYSLPMLIVASIVGRGFRFFVVAAIIRICGPTVRPFIEKNLEWCFLIGGVLLIGGFVAIKFLH</sequence>
<keyword evidence="4" id="KW-1185">Reference proteome</keyword>
<dbReference type="EMBL" id="JBHTBS010000001">
    <property type="protein sequence ID" value="MFC7336292.1"/>
    <property type="molecule type" value="Genomic_DNA"/>
</dbReference>
<feature type="transmembrane region" description="Helical" evidence="1">
    <location>
        <begin position="68"/>
        <end position="91"/>
    </location>
</feature>
<feature type="transmembrane region" description="Helical" evidence="1">
    <location>
        <begin position="184"/>
        <end position="206"/>
    </location>
</feature>
<dbReference type="RefSeq" id="WP_379709258.1">
    <property type="nucleotide sequence ID" value="NZ_JBHTBS010000001.1"/>
</dbReference>
<dbReference type="InterPro" id="IPR051311">
    <property type="entry name" value="DedA_domain"/>
</dbReference>
<feature type="transmembrane region" description="Helical" evidence="1">
    <location>
        <begin position="33"/>
        <end position="56"/>
    </location>
</feature>